<organism evidence="4 5">
    <name type="scientific">Deminuibacter soli</name>
    <dbReference type="NCBI Taxonomy" id="2291815"/>
    <lineage>
        <taxon>Bacteria</taxon>
        <taxon>Pseudomonadati</taxon>
        <taxon>Bacteroidota</taxon>
        <taxon>Chitinophagia</taxon>
        <taxon>Chitinophagales</taxon>
        <taxon>Chitinophagaceae</taxon>
        <taxon>Deminuibacter</taxon>
    </lineage>
</organism>
<dbReference type="SUPFAM" id="SSF55729">
    <property type="entry name" value="Acyl-CoA N-acyltransferases (Nat)"/>
    <property type="match status" value="1"/>
</dbReference>
<dbReference type="Pfam" id="PF00583">
    <property type="entry name" value="Acetyltransf_1"/>
    <property type="match status" value="1"/>
</dbReference>
<dbReference type="RefSeq" id="WP_116845430.1">
    <property type="nucleotide sequence ID" value="NZ_QTJU01000001.1"/>
</dbReference>
<dbReference type="PROSITE" id="PS51186">
    <property type="entry name" value="GNAT"/>
    <property type="match status" value="1"/>
</dbReference>
<dbReference type="PANTHER" id="PTHR43877:SF2">
    <property type="entry name" value="AMINOALKYLPHOSPHONATE N-ACETYLTRANSFERASE-RELATED"/>
    <property type="match status" value="1"/>
</dbReference>
<dbReference type="OrthoDB" id="3389160at2"/>
<evidence type="ECO:0000313" key="4">
    <source>
        <dbReference type="EMBL" id="RFM29675.1"/>
    </source>
</evidence>
<comment type="caution">
    <text evidence="4">The sequence shown here is derived from an EMBL/GenBank/DDBJ whole genome shotgun (WGS) entry which is preliminary data.</text>
</comment>
<accession>A0A3E1NP15</accession>
<gene>
    <name evidence="4" type="ORF">DXN05_01455</name>
</gene>
<proteinExistence type="predicted"/>
<dbReference type="PANTHER" id="PTHR43877">
    <property type="entry name" value="AMINOALKYLPHOSPHONATE N-ACETYLTRANSFERASE-RELATED-RELATED"/>
    <property type="match status" value="1"/>
</dbReference>
<dbReference type="InterPro" id="IPR000182">
    <property type="entry name" value="GNAT_dom"/>
</dbReference>
<protein>
    <submittedName>
        <fullName evidence="4">GNAT family N-acetyltransferase</fullName>
    </submittedName>
</protein>
<dbReference type="Proteomes" id="UP000261284">
    <property type="component" value="Unassembled WGS sequence"/>
</dbReference>
<evidence type="ECO:0000256" key="1">
    <source>
        <dbReference type="ARBA" id="ARBA00022679"/>
    </source>
</evidence>
<feature type="domain" description="N-acetyltransferase" evidence="3">
    <location>
        <begin position="23"/>
        <end position="173"/>
    </location>
</feature>
<keyword evidence="1 4" id="KW-0808">Transferase</keyword>
<sequence length="180" mass="19406">MNTSYTIVPLRSEPGIIAALAAMIIETVAHGGSVSFMHPLPEDMAIAFWTKSLEAADRGERIVLGAYEGDTLVGTVTLLLDCPPNQPHRGEIAKMMTRVPYRGQGIARALMQAAEQLAVKYGRTLLTLDTAEDEGAAGLYEKLGFERAGVIPGFALKPYGGLTGTIIYYKRITPETNEGH</sequence>
<dbReference type="EMBL" id="QTJU01000001">
    <property type="protein sequence ID" value="RFM29675.1"/>
    <property type="molecule type" value="Genomic_DNA"/>
</dbReference>
<evidence type="ECO:0000256" key="2">
    <source>
        <dbReference type="ARBA" id="ARBA00023315"/>
    </source>
</evidence>
<dbReference type="CDD" id="cd04301">
    <property type="entry name" value="NAT_SF"/>
    <property type="match status" value="1"/>
</dbReference>
<dbReference type="InterPro" id="IPR016181">
    <property type="entry name" value="Acyl_CoA_acyltransferase"/>
</dbReference>
<dbReference type="GO" id="GO:0016747">
    <property type="term" value="F:acyltransferase activity, transferring groups other than amino-acyl groups"/>
    <property type="evidence" value="ECO:0007669"/>
    <property type="project" value="InterPro"/>
</dbReference>
<dbReference type="AlphaFoldDB" id="A0A3E1NP15"/>
<keyword evidence="2" id="KW-0012">Acyltransferase</keyword>
<dbReference type="InterPro" id="IPR050832">
    <property type="entry name" value="Bact_Acetyltransf"/>
</dbReference>
<evidence type="ECO:0000313" key="5">
    <source>
        <dbReference type="Proteomes" id="UP000261284"/>
    </source>
</evidence>
<evidence type="ECO:0000259" key="3">
    <source>
        <dbReference type="PROSITE" id="PS51186"/>
    </source>
</evidence>
<keyword evidence="5" id="KW-1185">Reference proteome</keyword>
<reference evidence="4 5" key="1">
    <citation type="submission" date="2018-08" db="EMBL/GenBank/DDBJ databases">
        <title>Chitinophagaceae sp. K23C18032701, a novel bacterium isolated from forest soil.</title>
        <authorList>
            <person name="Wang C."/>
        </authorList>
    </citation>
    <scope>NUCLEOTIDE SEQUENCE [LARGE SCALE GENOMIC DNA]</scope>
    <source>
        <strain evidence="4 5">K23C18032701</strain>
    </source>
</reference>
<dbReference type="Gene3D" id="3.40.630.30">
    <property type="match status" value="1"/>
</dbReference>
<name>A0A3E1NP15_9BACT</name>